<dbReference type="EMBL" id="MU864932">
    <property type="protein sequence ID" value="KAK4466317.1"/>
    <property type="molecule type" value="Genomic_DNA"/>
</dbReference>
<dbReference type="Pfam" id="PF06985">
    <property type="entry name" value="HET"/>
    <property type="match status" value="1"/>
</dbReference>
<gene>
    <name evidence="2" type="ORF">QBC42DRAFT_259319</name>
</gene>
<feature type="domain" description="Heterokaryon incompatibility" evidence="1">
    <location>
        <begin position="86"/>
        <end position="248"/>
    </location>
</feature>
<keyword evidence="3" id="KW-1185">Reference proteome</keyword>
<reference evidence="2" key="1">
    <citation type="journal article" date="2023" name="Mol. Phylogenet. Evol.">
        <title>Genome-scale phylogeny and comparative genomics of the fungal order Sordariales.</title>
        <authorList>
            <person name="Hensen N."/>
            <person name="Bonometti L."/>
            <person name="Westerberg I."/>
            <person name="Brannstrom I.O."/>
            <person name="Guillou S."/>
            <person name="Cros-Aarteil S."/>
            <person name="Calhoun S."/>
            <person name="Haridas S."/>
            <person name="Kuo A."/>
            <person name="Mondo S."/>
            <person name="Pangilinan J."/>
            <person name="Riley R."/>
            <person name="LaButti K."/>
            <person name="Andreopoulos B."/>
            <person name="Lipzen A."/>
            <person name="Chen C."/>
            <person name="Yan M."/>
            <person name="Daum C."/>
            <person name="Ng V."/>
            <person name="Clum A."/>
            <person name="Steindorff A."/>
            <person name="Ohm R.A."/>
            <person name="Martin F."/>
            <person name="Silar P."/>
            <person name="Natvig D.O."/>
            <person name="Lalanne C."/>
            <person name="Gautier V."/>
            <person name="Ament-Velasquez S.L."/>
            <person name="Kruys A."/>
            <person name="Hutchinson M.I."/>
            <person name="Powell A.J."/>
            <person name="Barry K."/>
            <person name="Miller A.N."/>
            <person name="Grigoriev I.V."/>
            <person name="Debuchy R."/>
            <person name="Gladieux P."/>
            <person name="Hiltunen Thoren M."/>
            <person name="Johannesson H."/>
        </authorList>
    </citation>
    <scope>NUCLEOTIDE SEQUENCE</scope>
    <source>
        <strain evidence="2">PSN324</strain>
    </source>
</reference>
<sequence length="490" mass="55957">MIKIKLRMSHAQGRREQQCGRTWRTAGAQSSLQIKIITIMVTSSIYRPIDSQNGQVRLLVLGEIESDQETPHYHFTYVHLRDNPAFEALSYVWGDPTPTYRLVVDGAPTTVPTNLGIVLPYLTGRLMDLPIWIDALCINQKDENEKGAQIALMGQIFSMAANVLSWLGERPRADEDLAWHQFEKLVLRQKSLKHPPLFRRTNSRSAWGKAAKQPIHLNGQAMVKGHAVDAFGSILRRRYFTRLWVVQEVVLAKHALGMVGNIVFDLEHVLGVAGRSMGEEAVDVASALRLIRSAHARGEALSMMELLNITHKYQVTDRRDRIVALLGIARDSDRIHFNAGALYHLEPQDFLQMFTRAYIESLQVYNGGVAEWNQVLSVMKRYTVGDRGSGVYHPIDVRETQMALTLMSAIEVSISQADRKAHEYQFERVKPKFDEYTDLMLREQRQRDDERLHAVFKREEEPRENMAAVLNTPSETQDKRDAEGWCYQPI</sequence>
<comment type="caution">
    <text evidence="2">The sequence shown here is derived from an EMBL/GenBank/DDBJ whole genome shotgun (WGS) entry which is preliminary data.</text>
</comment>
<reference evidence="2" key="2">
    <citation type="submission" date="2023-06" db="EMBL/GenBank/DDBJ databases">
        <authorList>
            <consortium name="Lawrence Berkeley National Laboratory"/>
            <person name="Mondo S.J."/>
            <person name="Hensen N."/>
            <person name="Bonometti L."/>
            <person name="Westerberg I."/>
            <person name="Brannstrom I.O."/>
            <person name="Guillou S."/>
            <person name="Cros-Aarteil S."/>
            <person name="Calhoun S."/>
            <person name="Haridas S."/>
            <person name="Kuo A."/>
            <person name="Pangilinan J."/>
            <person name="Riley R."/>
            <person name="Labutti K."/>
            <person name="Andreopoulos B."/>
            <person name="Lipzen A."/>
            <person name="Chen C."/>
            <person name="Yanf M."/>
            <person name="Daum C."/>
            <person name="Ng V."/>
            <person name="Clum A."/>
            <person name="Steindorff A."/>
            <person name="Ohm R."/>
            <person name="Martin F."/>
            <person name="Silar P."/>
            <person name="Natvig D."/>
            <person name="Lalanne C."/>
            <person name="Gautier V."/>
            <person name="Ament-Velasquez S.L."/>
            <person name="Kruys A."/>
            <person name="Hutchinson M.I."/>
            <person name="Powell A.J."/>
            <person name="Barry K."/>
            <person name="Miller A.N."/>
            <person name="Grigoriev I.V."/>
            <person name="Debuchy R."/>
            <person name="Gladieux P."/>
            <person name="Thoren M.H."/>
            <person name="Johannesson H."/>
        </authorList>
    </citation>
    <scope>NUCLEOTIDE SEQUENCE</scope>
    <source>
        <strain evidence="2">PSN324</strain>
    </source>
</reference>
<dbReference type="PANTHER" id="PTHR24148:SF73">
    <property type="entry name" value="HET DOMAIN PROTEIN (AFU_ORTHOLOGUE AFUA_8G01020)"/>
    <property type="match status" value="1"/>
</dbReference>
<name>A0AAV9HZZ4_9PEZI</name>
<dbReference type="InterPro" id="IPR052895">
    <property type="entry name" value="HetReg/Transcr_Mod"/>
</dbReference>
<accession>A0AAV9HZZ4</accession>
<dbReference type="Proteomes" id="UP001321749">
    <property type="component" value="Unassembled WGS sequence"/>
</dbReference>
<dbReference type="AlphaFoldDB" id="A0AAV9HZZ4"/>
<evidence type="ECO:0000259" key="1">
    <source>
        <dbReference type="Pfam" id="PF06985"/>
    </source>
</evidence>
<proteinExistence type="predicted"/>
<protein>
    <submittedName>
        <fullName evidence="2">Heterokaryon incompatibility protein-domain-containing protein</fullName>
    </submittedName>
</protein>
<evidence type="ECO:0000313" key="2">
    <source>
        <dbReference type="EMBL" id="KAK4466317.1"/>
    </source>
</evidence>
<organism evidence="2 3">
    <name type="scientific">Cladorrhinum samala</name>
    <dbReference type="NCBI Taxonomy" id="585594"/>
    <lineage>
        <taxon>Eukaryota</taxon>
        <taxon>Fungi</taxon>
        <taxon>Dikarya</taxon>
        <taxon>Ascomycota</taxon>
        <taxon>Pezizomycotina</taxon>
        <taxon>Sordariomycetes</taxon>
        <taxon>Sordariomycetidae</taxon>
        <taxon>Sordariales</taxon>
        <taxon>Podosporaceae</taxon>
        <taxon>Cladorrhinum</taxon>
    </lineage>
</organism>
<dbReference type="PANTHER" id="PTHR24148">
    <property type="entry name" value="ANKYRIN REPEAT DOMAIN-CONTAINING PROTEIN 39 HOMOLOG-RELATED"/>
    <property type="match status" value="1"/>
</dbReference>
<evidence type="ECO:0000313" key="3">
    <source>
        <dbReference type="Proteomes" id="UP001321749"/>
    </source>
</evidence>
<dbReference type="InterPro" id="IPR010730">
    <property type="entry name" value="HET"/>
</dbReference>